<feature type="compositionally biased region" description="Basic residues" evidence="1">
    <location>
        <begin position="1"/>
        <end position="10"/>
    </location>
</feature>
<feature type="region of interest" description="Disordered" evidence="1">
    <location>
        <begin position="1"/>
        <end position="44"/>
    </location>
</feature>
<reference evidence="2" key="1">
    <citation type="journal article" date="2014" name="PLoS ONE">
        <title>Transcriptome-Based Identification of ABC Transporters in the Western Tarnished Plant Bug Lygus hesperus.</title>
        <authorList>
            <person name="Hull J.J."/>
            <person name="Chaney K."/>
            <person name="Geib S.M."/>
            <person name="Fabrick J.A."/>
            <person name="Brent C.S."/>
            <person name="Walsh D."/>
            <person name="Lavine L.C."/>
        </authorList>
    </citation>
    <scope>NUCLEOTIDE SEQUENCE</scope>
</reference>
<gene>
    <name evidence="2" type="primary">XYL1_5</name>
    <name evidence="3" type="synonym">XYL1_4</name>
    <name evidence="2" type="ORF">CM83_44453</name>
    <name evidence="3" type="ORF">CM83_44454</name>
</gene>
<evidence type="ECO:0000256" key="1">
    <source>
        <dbReference type="SAM" id="MobiDB-lite"/>
    </source>
</evidence>
<sequence length="203" mass="23379">MENKKNRKERLHQSGAHIQEISDHDAATSAVQLPAESTRRPRPVTVQCSVKKRALLAAIEAVKNLEPRDESSSTTKLHYRITRDYHRAGRYIPVRHVQKANLLVVLQNAMNHHDWSTAALVLKFMCDANYETHLIGAPVFQVLFNHPESTDETVQQFLSEGLNLRTDEEQQSFLGHLFHLPQYMDVYNDKNNFNLAMDYQSED</sequence>
<dbReference type="EMBL" id="GBHO01011361">
    <property type="protein sequence ID" value="JAG32243.1"/>
    <property type="molecule type" value="Transcribed_RNA"/>
</dbReference>
<organism evidence="2">
    <name type="scientific">Lygus hesperus</name>
    <name type="common">Western plant bug</name>
    <dbReference type="NCBI Taxonomy" id="30085"/>
    <lineage>
        <taxon>Eukaryota</taxon>
        <taxon>Metazoa</taxon>
        <taxon>Ecdysozoa</taxon>
        <taxon>Arthropoda</taxon>
        <taxon>Hexapoda</taxon>
        <taxon>Insecta</taxon>
        <taxon>Pterygota</taxon>
        <taxon>Neoptera</taxon>
        <taxon>Paraneoptera</taxon>
        <taxon>Hemiptera</taxon>
        <taxon>Heteroptera</taxon>
        <taxon>Panheteroptera</taxon>
        <taxon>Cimicomorpha</taxon>
        <taxon>Miridae</taxon>
        <taxon>Mirini</taxon>
        <taxon>Lygus</taxon>
    </lineage>
</organism>
<protein>
    <submittedName>
        <fullName evidence="2">Alpha-xylosidase</fullName>
    </submittedName>
</protein>
<accession>A0A0A9YGQ5</accession>
<evidence type="ECO:0000313" key="2">
    <source>
        <dbReference type="EMBL" id="JAG32242.1"/>
    </source>
</evidence>
<evidence type="ECO:0000313" key="3">
    <source>
        <dbReference type="EMBL" id="JAG32243.1"/>
    </source>
</evidence>
<dbReference type="AlphaFoldDB" id="A0A0A9YGQ5"/>
<proteinExistence type="predicted"/>
<reference evidence="2" key="2">
    <citation type="submission" date="2014-07" db="EMBL/GenBank/DDBJ databases">
        <authorList>
            <person name="Hull J."/>
        </authorList>
    </citation>
    <scope>NUCLEOTIDE SEQUENCE</scope>
</reference>
<dbReference type="EMBL" id="GBHO01011362">
    <property type="protein sequence ID" value="JAG32242.1"/>
    <property type="molecule type" value="Transcribed_RNA"/>
</dbReference>
<name>A0A0A9YGQ5_LYGHE</name>